<dbReference type="FunFam" id="3.40.50.1970:FF:000007">
    <property type="entry name" value="Pentafunctional AROM polypeptide"/>
    <property type="match status" value="1"/>
</dbReference>
<dbReference type="SUPFAM" id="SSF56796">
    <property type="entry name" value="Dehydroquinate synthase-like"/>
    <property type="match status" value="1"/>
</dbReference>
<evidence type="ECO:0000256" key="4">
    <source>
        <dbReference type="ARBA" id="ARBA00022741"/>
    </source>
</evidence>
<feature type="domain" description="3-dehydroquinate synthase N-terminal" evidence="9">
    <location>
        <begin position="38"/>
        <end position="147"/>
    </location>
</feature>
<dbReference type="PANTHER" id="PTHR43622:SF7">
    <property type="entry name" value="3-DEHYDROQUINATE SYNTHASE, CHLOROPLASTIC"/>
    <property type="match status" value="1"/>
</dbReference>
<proteinExistence type="predicted"/>
<dbReference type="GO" id="GO:0000166">
    <property type="term" value="F:nucleotide binding"/>
    <property type="evidence" value="ECO:0007669"/>
    <property type="project" value="UniProtKB-KW"/>
</dbReference>
<dbReference type="GO" id="GO:0008652">
    <property type="term" value="P:amino acid biosynthetic process"/>
    <property type="evidence" value="ECO:0007669"/>
    <property type="project" value="UniProtKB-KW"/>
</dbReference>
<evidence type="ECO:0000256" key="5">
    <source>
        <dbReference type="ARBA" id="ARBA00022833"/>
    </source>
</evidence>
<accession>A0A382S4M9</accession>
<dbReference type="GO" id="GO:0003856">
    <property type="term" value="F:3-dehydroquinate synthase activity"/>
    <property type="evidence" value="ECO:0007669"/>
    <property type="project" value="TreeGrafter"/>
</dbReference>
<evidence type="ECO:0000256" key="2">
    <source>
        <dbReference type="ARBA" id="ARBA00022605"/>
    </source>
</evidence>
<organism evidence="10">
    <name type="scientific">marine metagenome</name>
    <dbReference type="NCBI Taxonomy" id="408172"/>
    <lineage>
        <taxon>unclassified sequences</taxon>
        <taxon>metagenomes</taxon>
        <taxon>ecological metagenomes</taxon>
    </lineage>
</organism>
<keyword evidence="6" id="KW-0520">NAD</keyword>
<protein>
    <recommendedName>
        <fullName evidence="9">3-dehydroquinate synthase N-terminal domain-containing protein</fullName>
    </recommendedName>
</protein>
<comment type="cofactor">
    <cofactor evidence="1">
        <name>Zn(2+)</name>
        <dbReference type="ChEBI" id="CHEBI:29105"/>
    </cofactor>
</comment>
<keyword evidence="8" id="KW-0456">Lyase</keyword>
<dbReference type="AlphaFoldDB" id="A0A382S4M9"/>
<gene>
    <name evidence="10" type="ORF">METZ01_LOCUS357644</name>
</gene>
<dbReference type="Pfam" id="PF01761">
    <property type="entry name" value="DHQ_synthase"/>
    <property type="match status" value="1"/>
</dbReference>
<keyword evidence="7" id="KW-0057">Aromatic amino acid biosynthesis</keyword>
<dbReference type="InterPro" id="IPR030960">
    <property type="entry name" value="DHQS/DOIS_N"/>
</dbReference>
<dbReference type="GO" id="GO:0009073">
    <property type="term" value="P:aromatic amino acid family biosynthetic process"/>
    <property type="evidence" value="ECO:0007669"/>
    <property type="project" value="UniProtKB-KW"/>
</dbReference>
<keyword evidence="5" id="KW-0862">Zinc</keyword>
<name>A0A382S4M9_9ZZZZ</name>
<dbReference type="EMBL" id="UINC01126360">
    <property type="protein sequence ID" value="SVD04790.1"/>
    <property type="molecule type" value="Genomic_DNA"/>
</dbReference>
<evidence type="ECO:0000256" key="1">
    <source>
        <dbReference type="ARBA" id="ARBA00001947"/>
    </source>
</evidence>
<dbReference type="PANTHER" id="PTHR43622">
    <property type="entry name" value="3-DEHYDROQUINATE SYNTHASE"/>
    <property type="match status" value="1"/>
</dbReference>
<keyword evidence="2" id="KW-0028">Amino-acid biosynthesis</keyword>
<evidence type="ECO:0000256" key="6">
    <source>
        <dbReference type="ARBA" id="ARBA00023027"/>
    </source>
</evidence>
<reference evidence="10" key="1">
    <citation type="submission" date="2018-05" db="EMBL/GenBank/DDBJ databases">
        <authorList>
            <person name="Lanie J.A."/>
            <person name="Ng W.-L."/>
            <person name="Kazmierczak K.M."/>
            <person name="Andrzejewski T.M."/>
            <person name="Davidsen T.M."/>
            <person name="Wayne K.J."/>
            <person name="Tettelin H."/>
            <person name="Glass J.I."/>
            <person name="Rusch D."/>
            <person name="Podicherti R."/>
            <person name="Tsui H.-C.T."/>
            <person name="Winkler M.E."/>
        </authorList>
    </citation>
    <scope>NUCLEOTIDE SEQUENCE</scope>
</reference>
<evidence type="ECO:0000256" key="3">
    <source>
        <dbReference type="ARBA" id="ARBA00022723"/>
    </source>
</evidence>
<dbReference type="Gene3D" id="3.40.50.1970">
    <property type="match status" value="1"/>
</dbReference>
<evidence type="ECO:0000256" key="7">
    <source>
        <dbReference type="ARBA" id="ARBA00023141"/>
    </source>
</evidence>
<keyword evidence="3" id="KW-0479">Metal-binding</keyword>
<dbReference type="InterPro" id="IPR050071">
    <property type="entry name" value="Dehydroquinate_synthase"/>
</dbReference>
<feature type="non-terminal residue" evidence="10">
    <location>
        <position position="161"/>
    </location>
</feature>
<evidence type="ECO:0000313" key="10">
    <source>
        <dbReference type="EMBL" id="SVD04790.1"/>
    </source>
</evidence>
<evidence type="ECO:0000259" key="9">
    <source>
        <dbReference type="Pfam" id="PF01761"/>
    </source>
</evidence>
<dbReference type="GO" id="GO:0046872">
    <property type="term" value="F:metal ion binding"/>
    <property type="evidence" value="ECO:0007669"/>
    <property type="project" value="UniProtKB-KW"/>
</dbReference>
<sequence>MGGRCAVISDHNVGKRYRKPALASLKAAGFKPIFISQSAGEQAKTLKNVQFCYDQLAKHRLERGSFVVALGGGVVGDLAGFVAATYLRGIDFVQVPTTLLAQVDSSVGGKVGVNLTAWKNLVGAFHQPKLVLCDLDVLHTLPSREFRAGIAEVIKYGIIYD</sequence>
<evidence type="ECO:0000256" key="8">
    <source>
        <dbReference type="ARBA" id="ARBA00023239"/>
    </source>
</evidence>
<keyword evidence="4" id="KW-0547">Nucleotide-binding</keyword>
<dbReference type="CDD" id="cd08195">
    <property type="entry name" value="DHQS"/>
    <property type="match status" value="1"/>
</dbReference>